<dbReference type="InterPro" id="IPR005490">
    <property type="entry name" value="LD_TPept_cat_dom"/>
</dbReference>
<evidence type="ECO:0000256" key="4">
    <source>
        <dbReference type="ARBA" id="ARBA00022679"/>
    </source>
</evidence>
<evidence type="ECO:0000313" key="15">
    <source>
        <dbReference type="Proteomes" id="UP000651738"/>
    </source>
</evidence>
<dbReference type="AlphaFoldDB" id="A0A510XAN9"/>
<comment type="pathway">
    <text evidence="1 9">Cell wall biogenesis; peptidoglycan biosynthesis.</text>
</comment>
<keyword evidence="3" id="KW-0328">Glycosyltransferase</keyword>
<organism evidence="12 14">
    <name type="scientific">Bisbaumannia pacifica</name>
    <dbReference type="NCBI Taxonomy" id="77098"/>
    <lineage>
        <taxon>Bacteria</taxon>
        <taxon>Pseudomonadati</taxon>
        <taxon>Pseudomonadota</taxon>
        <taxon>Gammaproteobacteria</taxon>
        <taxon>Oceanospirillales</taxon>
        <taxon>Halomonadaceae</taxon>
        <taxon>Bisbaumannia</taxon>
    </lineage>
</organism>
<dbReference type="CDD" id="cd16913">
    <property type="entry name" value="YkuD_like"/>
    <property type="match status" value="1"/>
</dbReference>
<accession>A0A510XAN9</accession>
<reference evidence="12 14" key="1">
    <citation type="submission" date="2019-07" db="EMBL/GenBank/DDBJ databases">
        <title>Whole genome shotgun sequence of Halomonas pacifica NBRC 102220.</title>
        <authorList>
            <person name="Hosoyama A."/>
            <person name="Uohara A."/>
            <person name="Ohji S."/>
            <person name="Ichikawa N."/>
        </authorList>
    </citation>
    <scope>NUCLEOTIDE SEQUENCE [LARGE SCALE GENOMIC DNA]</scope>
    <source>
        <strain evidence="12 14">NBRC 102220</strain>
    </source>
</reference>
<evidence type="ECO:0000256" key="6">
    <source>
        <dbReference type="ARBA" id="ARBA00022960"/>
    </source>
</evidence>
<keyword evidence="8 9" id="KW-0961">Cell wall biogenesis/degradation</keyword>
<dbReference type="OrthoDB" id="9787225at2"/>
<evidence type="ECO:0000256" key="10">
    <source>
        <dbReference type="SAM" id="SignalP"/>
    </source>
</evidence>
<dbReference type="GO" id="GO:0008360">
    <property type="term" value="P:regulation of cell shape"/>
    <property type="evidence" value="ECO:0007669"/>
    <property type="project" value="UniProtKB-UniRule"/>
</dbReference>
<dbReference type="Proteomes" id="UP000651738">
    <property type="component" value="Unassembled WGS sequence"/>
</dbReference>
<dbReference type="EMBL" id="BJUK01000018">
    <property type="protein sequence ID" value="GEK47595.1"/>
    <property type="molecule type" value="Genomic_DNA"/>
</dbReference>
<evidence type="ECO:0000256" key="3">
    <source>
        <dbReference type="ARBA" id="ARBA00022676"/>
    </source>
</evidence>
<keyword evidence="6 9" id="KW-0133">Cell shape</keyword>
<keyword evidence="7 9" id="KW-0573">Peptidoglycan synthesis</keyword>
<evidence type="ECO:0000256" key="8">
    <source>
        <dbReference type="ARBA" id="ARBA00023316"/>
    </source>
</evidence>
<keyword evidence="5" id="KW-0378">Hydrolase</keyword>
<dbReference type="Pfam" id="PF03734">
    <property type="entry name" value="YkuD"/>
    <property type="match status" value="1"/>
</dbReference>
<dbReference type="PANTHER" id="PTHR30582">
    <property type="entry name" value="L,D-TRANSPEPTIDASE"/>
    <property type="match status" value="1"/>
</dbReference>
<evidence type="ECO:0000256" key="1">
    <source>
        <dbReference type="ARBA" id="ARBA00004752"/>
    </source>
</evidence>
<dbReference type="GO" id="GO:0016757">
    <property type="term" value="F:glycosyltransferase activity"/>
    <property type="evidence" value="ECO:0007669"/>
    <property type="project" value="UniProtKB-KW"/>
</dbReference>
<dbReference type="InterPro" id="IPR038063">
    <property type="entry name" value="Transpep_catalytic_dom"/>
</dbReference>
<evidence type="ECO:0000256" key="5">
    <source>
        <dbReference type="ARBA" id="ARBA00022801"/>
    </source>
</evidence>
<evidence type="ECO:0000313" key="13">
    <source>
        <dbReference type="EMBL" id="MBH8579439.1"/>
    </source>
</evidence>
<dbReference type="SUPFAM" id="SSF141523">
    <property type="entry name" value="L,D-transpeptidase catalytic domain-like"/>
    <property type="match status" value="1"/>
</dbReference>
<proteinExistence type="inferred from homology"/>
<evidence type="ECO:0000256" key="7">
    <source>
        <dbReference type="ARBA" id="ARBA00022984"/>
    </source>
</evidence>
<dbReference type="InterPro" id="IPR050979">
    <property type="entry name" value="LD-transpeptidase"/>
</dbReference>
<protein>
    <submittedName>
        <fullName evidence="13">L,D-transpeptidase family protein</fullName>
    </submittedName>
</protein>
<evidence type="ECO:0000259" key="11">
    <source>
        <dbReference type="PROSITE" id="PS52029"/>
    </source>
</evidence>
<comment type="caution">
    <text evidence="12">The sequence shown here is derived from an EMBL/GenBank/DDBJ whole genome shotgun (WGS) entry which is preliminary data.</text>
</comment>
<feature type="active site" description="Proton donor/acceptor" evidence="9">
    <location>
        <position position="206"/>
    </location>
</feature>
<comment type="similarity">
    <text evidence="2">Belongs to the YkuD family.</text>
</comment>
<dbReference type="Gene3D" id="2.40.440.10">
    <property type="entry name" value="L,D-transpeptidase catalytic domain-like"/>
    <property type="match status" value="1"/>
</dbReference>
<gene>
    <name evidence="12" type="ORF">HPA02_18780</name>
    <name evidence="13" type="ORF">I7V36_04950</name>
</gene>
<dbReference type="EMBL" id="JAEDAF010000003">
    <property type="protein sequence ID" value="MBH8579439.1"/>
    <property type="molecule type" value="Genomic_DNA"/>
</dbReference>
<evidence type="ECO:0000313" key="14">
    <source>
        <dbReference type="Proteomes" id="UP000321275"/>
    </source>
</evidence>
<evidence type="ECO:0000313" key="12">
    <source>
        <dbReference type="EMBL" id="GEK47595.1"/>
    </source>
</evidence>
<dbReference type="InterPro" id="IPR018392">
    <property type="entry name" value="LysM"/>
</dbReference>
<dbReference type="GO" id="GO:0018104">
    <property type="term" value="P:peptidoglycan-protein cross-linking"/>
    <property type="evidence" value="ECO:0007669"/>
    <property type="project" value="TreeGrafter"/>
</dbReference>
<keyword evidence="10" id="KW-0732">Signal</keyword>
<evidence type="ECO:0000256" key="2">
    <source>
        <dbReference type="ARBA" id="ARBA00005992"/>
    </source>
</evidence>
<dbReference type="RefSeq" id="WP_146802935.1">
    <property type="nucleotide sequence ID" value="NZ_BJUK01000018.1"/>
</dbReference>
<feature type="signal peptide" evidence="10">
    <location>
        <begin position="1"/>
        <end position="29"/>
    </location>
</feature>
<evidence type="ECO:0000256" key="9">
    <source>
        <dbReference type="PROSITE-ProRule" id="PRU01373"/>
    </source>
</evidence>
<feature type="chain" id="PRO_5022006295" evidence="10">
    <location>
        <begin position="30"/>
        <end position="318"/>
    </location>
</feature>
<name>A0A510XAN9_9GAMM</name>
<feature type="active site" description="Nucleophile" evidence="9">
    <location>
        <position position="222"/>
    </location>
</feature>
<dbReference type="GO" id="GO:0071972">
    <property type="term" value="F:peptidoglycan L,D-transpeptidase activity"/>
    <property type="evidence" value="ECO:0007669"/>
    <property type="project" value="TreeGrafter"/>
</dbReference>
<keyword evidence="4" id="KW-0808">Transferase</keyword>
<dbReference type="PROSITE" id="PS52029">
    <property type="entry name" value="LD_TPASE"/>
    <property type="match status" value="1"/>
</dbReference>
<keyword evidence="14" id="KW-1185">Reference proteome</keyword>
<dbReference type="PANTHER" id="PTHR30582:SF24">
    <property type="entry name" value="L,D-TRANSPEPTIDASE ERFK_SRFK-RELATED"/>
    <property type="match status" value="1"/>
</dbReference>
<reference evidence="13 15" key="2">
    <citation type="submission" date="2020-12" db="EMBL/GenBank/DDBJ databases">
        <title>Draft genome sequence of Halomonas pacifica strain CARE-V15.</title>
        <authorList>
            <person name="Vignesh N."/>
            <person name="Thabitha A."/>
            <person name="Saravanan R."/>
            <person name="Manigandan V."/>
        </authorList>
    </citation>
    <scope>NUCLEOTIDE SEQUENCE [LARGE SCALE GENOMIC DNA]</scope>
    <source>
        <strain evidence="13 15">CARE-V15</strain>
    </source>
</reference>
<dbReference type="UniPathway" id="UPA00219"/>
<dbReference type="Proteomes" id="UP000321275">
    <property type="component" value="Unassembled WGS sequence"/>
</dbReference>
<sequence>MMLDTARRQRPWSSLLALLLLALPGAALADDDWPRGHYPLPEHGSLVGAPYTVAASHEQTLLDIAREHAVGYEEIRNANPEVSLWLPGEGTEVVIPAQHLLPDAPREGIVINIAELRLYYYPEVGDGETPRVETYPIGIGREGFDTPLGTTRTTMKLEDPAWYPPESVRQEAAARGEEAPAVVPPGPDNPLGRHAILLEIPGYLIHGTNRPDGIGMRASRGCIRMFPEDVEALFRSVPVDTPVNLIDQPFKAAWQDGTLYAQSFATPEVEERALSHRLEALATLEALKAEAQVAIDYAVLSEALDAAPGRIVGLSPGA</sequence>
<dbReference type="GO" id="GO:0005576">
    <property type="term" value="C:extracellular region"/>
    <property type="evidence" value="ECO:0007669"/>
    <property type="project" value="TreeGrafter"/>
</dbReference>
<feature type="domain" description="L,D-TPase catalytic" evidence="11">
    <location>
        <begin position="107"/>
        <end position="246"/>
    </location>
</feature>
<dbReference type="GO" id="GO:0071555">
    <property type="term" value="P:cell wall organization"/>
    <property type="evidence" value="ECO:0007669"/>
    <property type="project" value="UniProtKB-UniRule"/>
</dbReference>
<dbReference type="CDD" id="cd00118">
    <property type="entry name" value="LysM"/>
    <property type="match status" value="1"/>
</dbReference>